<sequence length="373" mass="42666">MDEQKRPIFIARHKTLERAVKSFETEQRNILSSPVELNRFDEFTSLDIETTENMEQLCGEIRVVFTKIRGYPSTTQQDAMVGRENAFNVHASFSLPKIELPKFDGSLINWFTFRDMFTSLVYENRSITDVERFHYLVSCLSGSALNIVKSVPLTSDNYAIAWCALRNRYDNKRLLAIAHCDKLFSFGRLQQESVSSLLSVFNTFRENVAAMKALGTVDLSGFLLFYIGARIIDPDTRRLFETSLPQERIPSLDELLDFADNRCKIFENFGANTTTLSVGNSSSRKGKGSQTPVKTSLSTTATSRNKCSFGERDHPLFRCLAFKKKTVVERREFVTNNELYFVCLRPNHEENSCKSEYLCKLCEGRHSVLLHVD</sequence>
<dbReference type="PANTHER" id="PTHR47331">
    <property type="entry name" value="PHD-TYPE DOMAIN-CONTAINING PROTEIN"/>
    <property type="match status" value="1"/>
</dbReference>
<dbReference type="AlphaFoldDB" id="A0A8B8GCE6"/>
<evidence type="ECO:0000256" key="1">
    <source>
        <dbReference type="SAM" id="MobiDB-lite"/>
    </source>
</evidence>
<dbReference type="InterPro" id="IPR005312">
    <property type="entry name" value="DUF1759"/>
</dbReference>
<reference evidence="3" key="1">
    <citation type="submission" date="2025-08" db="UniProtKB">
        <authorList>
            <consortium name="RefSeq"/>
        </authorList>
    </citation>
    <scope>IDENTIFICATION</scope>
    <source>
        <tissue evidence="3">Whole body</tissue>
    </source>
</reference>
<protein>
    <submittedName>
        <fullName evidence="3">Uncharacterized protein LOC112690996</fullName>
    </submittedName>
</protein>
<keyword evidence="2" id="KW-1185">Reference proteome</keyword>
<organism evidence="2 3">
    <name type="scientific">Sipha flava</name>
    <name type="common">yellow sugarcane aphid</name>
    <dbReference type="NCBI Taxonomy" id="143950"/>
    <lineage>
        <taxon>Eukaryota</taxon>
        <taxon>Metazoa</taxon>
        <taxon>Ecdysozoa</taxon>
        <taxon>Arthropoda</taxon>
        <taxon>Hexapoda</taxon>
        <taxon>Insecta</taxon>
        <taxon>Pterygota</taxon>
        <taxon>Neoptera</taxon>
        <taxon>Paraneoptera</taxon>
        <taxon>Hemiptera</taxon>
        <taxon>Sternorrhyncha</taxon>
        <taxon>Aphidomorpha</taxon>
        <taxon>Aphidoidea</taxon>
        <taxon>Aphididae</taxon>
        <taxon>Sipha</taxon>
    </lineage>
</organism>
<feature type="region of interest" description="Disordered" evidence="1">
    <location>
        <begin position="277"/>
        <end position="298"/>
    </location>
</feature>
<dbReference type="RefSeq" id="XP_025420894.1">
    <property type="nucleotide sequence ID" value="XM_025565109.1"/>
</dbReference>
<dbReference type="GeneID" id="112690996"/>
<evidence type="ECO:0000313" key="3">
    <source>
        <dbReference type="RefSeq" id="XP_025420894.1"/>
    </source>
</evidence>
<gene>
    <name evidence="3" type="primary">LOC112690996</name>
</gene>
<dbReference type="OrthoDB" id="6626799at2759"/>
<accession>A0A8B8GCE6</accession>
<dbReference type="PANTHER" id="PTHR47331:SF1">
    <property type="entry name" value="GAG-LIKE PROTEIN"/>
    <property type="match status" value="1"/>
</dbReference>
<proteinExistence type="predicted"/>
<evidence type="ECO:0000313" key="2">
    <source>
        <dbReference type="Proteomes" id="UP000694846"/>
    </source>
</evidence>
<dbReference type="Proteomes" id="UP000694846">
    <property type="component" value="Unplaced"/>
</dbReference>
<dbReference type="Pfam" id="PF03564">
    <property type="entry name" value="DUF1759"/>
    <property type="match status" value="1"/>
</dbReference>
<name>A0A8B8GCE6_9HEMI</name>